<sequence>MDFPKYDGSKHPDEWLDDAQKYFCVRQGKGSEYIVYIALSLVDSTIKLPTGIDNIEKLRNALKEDISFTVFKNTNKRKLQSLKYNPERKGGDTSYFISTFRKLCYNAEINDIEEQKRYLYKSLPNNHFDYISNEFYEKMKNVNSINELIKRFEEIVLEESNLIRNGSVVALKHIATGKYLSSINNLCYTTGSQKQLIFIGSSEPVPNSLWKIEFSDELATYAKNSIKLQHVKSERFLGLYCLNTGYNNRFNYHKSPLNNHTEVSCKEKNKSYKHSDWKFNHSKLKNQGYLKSNDIINISIKKIYDNDKVEFLRSHDIQFTIGNDTFQEVVCHNERLGGNDEWCIELIHEVKIF</sequence>
<dbReference type="VEuPathDB" id="FungiDB:FUN_014874"/>
<proteinExistence type="predicted"/>
<dbReference type="VEuPathDB" id="FungiDB:RhiirFUN_012050"/>
<dbReference type="VEuPathDB" id="FungiDB:RhiirA1_440818"/>
<dbReference type="InterPro" id="IPR016093">
    <property type="entry name" value="MIR_motif"/>
</dbReference>
<dbReference type="AlphaFoldDB" id="A0A2I1GA46"/>
<dbReference type="Proteomes" id="UP000234323">
    <property type="component" value="Unassembled WGS sequence"/>
</dbReference>
<evidence type="ECO:0000256" key="2">
    <source>
        <dbReference type="ARBA" id="ARBA00022737"/>
    </source>
</evidence>
<feature type="domain" description="MIR" evidence="3">
    <location>
        <begin position="160"/>
        <end position="215"/>
    </location>
</feature>
<dbReference type="InterPro" id="IPR036300">
    <property type="entry name" value="MIR_dom_sf"/>
</dbReference>
<evidence type="ECO:0000256" key="1">
    <source>
        <dbReference type="ARBA" id="ARBA00022729"/>
    </source>
</evidence>
<protein>
    <recommendedName>
        <fullName evidence="3">MIR domain-containing protein</fullName>
    </recommendedName>
</protein>
<dbReference type="EMBL" id="LLXI01000257">
    <property type="protein sequence ID" value="PKY43495.1"/>
    <property type="molecule type" value="Genomic_DNA"/>
</dbReference>
<dbReference type="PANTHER" id="PTHR46809">
    <property type="entry name" value="STROMAL CELL-DERIVED FACTOR 2-LIKE PROTEIN"/>
    <property type="match status" value="1"/>
</dbReference>
<dbReference type="PROSITE" id="PS50919">
    <property type="entry name" value="MIR"/>
    <property type="match status" value="1"/>
</dbReference>
<gene>
    <name evidence="4" type="ORF">RhiirA4_418306</name>
</gene>
<reference evidence="4 5" key="1">
    <citation type="submission" date="2015-10" db="EMBL/GenBank/DDBJ databases">
        <title>Genome analyses suggest a sexual origin of heterokaryosis in a supposedly ancient asexual fungus.</title>
        <authorList>
            <person name="Ropars J."/>
            <person name="Sedzielewska K."/>
            <person name="Noel J."/>
            <person name="Charron P."/>
            <person name="Farinelli L."/>
            <person name="Marton T."/>
            <person name="Kruger M."/>
            <person name="Pelin A."/>
            <person name="Brachmann A."/>
            <person name="Corradi N."/>
        </authorList>
    </citation>
    <scope>NUCLEOTIDE SEQUENCE [LARGE SCALE GENOMIC DNA]</scope>
    <source>
        <strain evidence="4 5">A4</strain>
    </source>
</reference>
<dbReference type="SUPFAM" id="SSF82109">
    <property type="entry name" value="MIR domain"/>
    <property type="match status" value="1"/>
</dbReference>
<keyword evidence="1" id="KW-0732">Signal</keyword>
<keyword evidence="5" id="KW-1185">Reference proteome</keyword>
<organism evidence="4 5">
    <name type="scientific">Rhizophagus irregularis</name>
    <dbReference type="NCBI Taxonomy" id="588596"/>
    <lineage>
        <taxon>Eukaryota</taxon>
        <taxon>Fungi</taxon>
        <taxon>Fungi incertae sedis</taxon>
        <taxon>Mucoromycota</taxon>
        <taxon>Glomeromycotina</taxon>
        <taxon>Glomeromycetes</taxon>
        <taxon>Glomerales</taxon>
        <taxon>Glomeraceae</taxon>
        <taxon>Rhizophagus</taxon>
    </lineage>
</organism>
<dbReference type="Gene3D" id="2.80.10.50">
    <property type="match status" value="1"/>
</dbReference>
<dbReference type="PANTHER" id="PTHR46809:SF2">
    <property type="entry name" value="GH21273P"/>
    <property type="match status" value="1"/>
</dbReference>
<name>A0A2I1GA46_9GLOM</name>
<evidence type="ECO:0000259" key="3">
    <source>
        <dbReference type="PROSITE" id="PS50919"/>
    </source>
</evidence>
<evidence type="ECO:0000313" key="5">
    <source>
        <dbReference type="Proteomes" id="UP000234323"/>
    </source>
</evidence>
<accession>A0A2I1GA46</accession>
<comment type="caution">
    <text evidence="4">The sequence shown here is derived from an EMBL/GenBank/DDBJ whole genome shotgun (WGS) entry which is preliminary data.</text>
</comment>
<evidence type="ECO:0000313" key="4">
    <source>
        <dbReference type="EMBL" id="PKY43495.1"/>
    </source>
</evidence>
<dbReference type="CDD" id="cd23263">
    <property type="entry name" value="beta-trefoil_MIR"/>
    <property type="match status" value="1"/>
</dbReference>
<keyword evidence="2" id="KW-0677">Repeat</keyword>